<comment type="similarity">
    <text evidence="2">Belongs to the amino acid-polyamine-organocation (APC) superfamily. Amino acid transporter (AAT) (TC 2.A.3.1) family.</text>
</comment>
<dbReference type="PANTHER" id="PTHR43495:SF4">
    <property type="entry name" value="AROMATIC AMINO ACID TRANSPORT PROTEIN AROP"/>
    <property type="match status" value="1"/>
</dbReference>
<keyword evidence="3" id="KW-0813">Transport</keyword>
<feature type="transmembrane region" description="Helical" evidence="10">
    <location>
        <begin position="95"/>
        <end position="118"/>
    </location>
</feature>
<dbReference type="GO" id="GO:0055085">
    <property type="term" value="P:transmembrane transport"/>
    <property type="evidence" value="ECO:0007669"/>
    <property type="project" value="InterPro"/>
</dbReference>
<feature type="domain" description="Amino acid permease/ SLC12A" evidence="11">
    <location>
        <begin position="15"/>
        <end position="440"/>
    </location>
</feature>
<dbReference type="STRING" id="1902579.BHV28_12880"/>
<evidence type="ECO:0000313" key="13">
    <source>
        <dbReference type="Proteomes" id="UP000188912"/>
    </source>
</evidence>
<dbReference type="GO" id="GO:0006865">
    <property type="term" value="P:amino acid transport"/>
    <property type="evidence" value="ECO:0007669"/>
    <property type="project" value="UniProtKB-KW"/>
</dbReference>
<feature type="transmembrane region" description="Helical" evidence="10">
    <location>
        <begin position="124"/>
        <end position="142"/>
    </location>
</feature>
<dbReference type="FunFam" id="1.20.1740.10:FF:000001">
    <property type="entry name" value="Amino acid permease"/>
    <property type="match status" value="1"/>
</dbReference>
<feature type="transmembrane region" description="Helical" evidence="10">
    <location>
        <begin position="154"/>
        <end position="175"/>
    </location>
</feature>
<evidence type="ECO:0000256" key="3">
    <source>
        <dbReference type="ARBA" id="ARBA00022448"/>
    </source>
</evidence>
<keyword evidence="9 10" id="KW-0472">Membrane</keyword>
<dbReference type="EMBL" id="CP017315">
    <property type="protein sequence ID" value="AQS41972.1"/>
    <property type="molecule type" value="Genomic_DNA"/>
</dbReference>
<dbReference type="PANTHER" id="PTHR43495">
    <property type="entry name" value="GABA PERMEASE"/>
    <property type="match status" value="1"/>
</dbReference>
<feature type="transmembrane region" description="Helical" evidence="10">
    <location>
        <begin position="282"/>
        <end position="303"/>
    </location>
</feature>
<evidence type="ECO:0000256" key="5">
    <source>
        <dbReference type="ARBA" id="ARBA00022519"/>
    </source>
</evidence>
<feature type="transmembrane region" description="Helical" evidence="10">
    <location>
        <begin position="334"/>
        <end position="355"/>
    </location>
</feature>
<keyword evidence="8 10" id="KW-1133">Transmembrane helix</keyword>
<dbReference type="Pfam" id="PF00324">
    <property type="entry name" value="AA_permease"/>
    <property type="match status" value="1"/>
</dbReference>
<evidence type="ECO:0000256" key="9">
    <source>
        <dbReference type="ARBA" id="ARBA00023136"/>
    </source>
</evidence>
<keyword evidence="5" id="KW-0997">Cell inner membrane</keyword>
<evidence type="ECO:0000256" key="1">
    <source>
        <dbReference type="ARBA" id="ARBA00004429"/>
    </source>
</evidence>
<keyword evidence="13" id="KW-1185">Reference proteome</keyword>
<dbReference type="Proteomes" id="UP000188912">
    <property type="component" value="Chromosome"/>
</dbReference>
<feature type="transmembrane region" description="Helical" evidence="10">
    <location>
        <begin position="432"/>
        <end position="453"/>
    </location>
</feature>
<reference evidence="12 13" key="1">
    <citation type="journal article" date="2010" name="Science">
        <title>Genomic comparison of the ants Camponotus floridanus and Harpegnathos saltator.</title>
        <authorList>
            <person name="Bonasio R."/>
            <person name="Zhang G."/>
            <person name="Ye C."/>
            <person name="Mutti N.S."/>
            <person name="Fang X."/>
            <person name="Qin N."/>
            <person name="Donahue G."/>
            <person name="Yang P."/>
            <person name="Li Q."/>
            <person name="Li C."/>
            <person name="Zhang P."/>
            <person name="Huang Z."/>
            <person name="Berger S.L."/>
            <person name="Reinberg D."/>
            <person name="Wang J."/>
            <person name="Liebig J."/>
        </authorList>
    </citation>
    <scope>NUCLEOTIDE SEQUENCE [LARGE SCALE GENOMIC DNA]</scope>
    <source>
        <strain evidence="12 13">Hsal</strain>
    </source>
</reference>
<evidence type="ECO:0000256" key="8">
    <source>
        <dbReference type="ARBA" id="ARBA00022989"/>
    </source>
</evidence>
<keyword evidence="4" id="KW-1003">Cell membrane</keyword>
<dbReference type="Gene3D" id="1.20.1740.10">
    <property type="entry name" value="Amino acid/polyamine transporter I"/>
    <property type="match status" value="1"/>
</dbReference>
<dbReference type="InterPro" id="IPR004841">
    <property type="entry name" value="AA-permease/SLC12A_dom"/>
</dbReference>
<reference evidence="12 13" key="2">
    <citation type="journal article" date="2016" name="Sci. Rep.">
        <title>The genome of Rhizobiales bacteria in predatory ants reveals urease gene functions but no genes for nitrogen fixation.</title>
        <authorList>
            <person name="Neuvonen M.M."/>
            <person name="Tamarit D."/>
            <person name="Naslund K."/>
            <person name="Liebig J."/>
            <person name="Feldhaar H."/>
            <person name="Moran N.A."/>
            <person name="Guy L."/>
            <person name="Andersson S.G."/>
        </authorList>
    </citation>
    <scope>NUCLEOTIDE SEQUENCE [LARGE SCALE GENOMIC DNA]</scope>
    <source>
        <strain evidence="12 13">Hsal</strain>
    </source>
</reference>
<evidence type="ECO:0000259" key="11">
    <source>
        <dbReference type="Pfam" id="PF00324"/>
    </source>
</evidence>
<protein>
    <submittedName>
        <fullName evidence="12">Permease</fullName>
    </submittedName>
</protein>
<dbReference type="PIRSF" id="PIRSF006060">
    <property type="entry name" value="AA_transporter"/>
    <property type="match status" value="1"/>
</dbReference>
<dbReference type="InterPro" id="IPR004840">
    <property type="entry name" value="Amino_acid_permease_CS"/>
</dbReference>
<sequence>MDKMNTLKKGLTKRHIMFIALGSAIGTGLFMGSGSAIRLAGPAVLIAYCIAGLAAFMVMRALGEMALHNPLPGSFGRYAGSYISPLAGFMTGWSYVFEMALVCVADITAFSAYMGFWYPEVAPWIWALGITLIIIAINLFAVKAYGELEFWLSLIKVAAIIGLIVAGAALIIFGFGSAQAQFPMTFSNLWTHGGWFATGGWGFVAAFSVVVFAFGGIEIIGLTAAEAQNAEKAIPKAINTIPFRILLFYVLALAVLMSMYPWDELIKIKDESPFVIIFEHQGFHYAAHIFNFVVITAAVSAVNSDIYGAGRMMHGLAQEGQAFKPLVHVSKTGVPTVAVLVILPVLLLGVVLNFYWHDQLFFLVAAMATFATVFVWLMILLSQFCMRLKMSPEERKSLKYPIPFWPAGPILAIVFMVFVIGLLGVIEETRPALYVGAIWVVWLAVCYGAIKYLDKGGRLVLKKTAVEKTKLLEEQDNWTLKNGEV</sequence>
<dbReference type="PROSITE" id="PS00218">
    <property type="entry name" value="AMINO_ACID_PERMEASE_1"/>
    <property type="match status" value="1"/>
</dbReference>
<proteinExistence type="inferred from homology"/>
<feature type="transmembrane region" description="Helical" evidence="10">
    <location>
        <begin position="16"/>
        <end position="37"/>
    </location>
</feature>
<feature type="transmembrane region" description="Helical" evidence="10">
    <location>
        <begin position="195"/>
        <end position="220"/>
    </location>
</feature>
<keyword evidence="6 10" id="KW-0812">Transmembrane</keyword>
<name>A0A1U9JVR9_9HYPH</name>
<dbReference type="GO" id="GO:0005886">
    <property type="term" value="C:plasma membrane"/>
    <property type="evidence" value="ECO:0007669"/>
    <property type="project" value="UniProtKB-SubCell"/>
</dbReference>
<accession>A0A1U9JVR9</accession>
<dbReference type="AlphaFoldDB" id="A0A1U9JVR9"/>
<feature type="transmembrane region" description="Helical" evidence="10">
    <location>
        <begin position="361"/>
        <end position="381"/>
    </location>
</feature>
<keyword evidence="7" id="KW-0029">Amino-acid transport</keyword>
<evidence type="ECO:0000256" key="10">
    <source>
        <dbReference type="SAM" id="Phobius"/>
    </source>
</evidence>
<evidence type="ECO:0000256" key="7">
    <source>
        <dbReference type="ARBA" id="ARBA00022970"/>
    </source>
</evidence>
<organism evidence="12 13">
    <name type="scientific">Candidatus Tokpelaia hoelldobleri</name>
    <dbReference type="NCBI Taxonomy" id="1902579"/>
    <lineage>
        <taxon>Bacteria</taxon>
        <taxon>Pseudomonadati</taxon>
        <taxon>Pseudomonadota</taxon>
        <taxon>Alphaproteobacteria</taxon>
        <taxon>Hyphomicrobiales</taxon>
        <taxon>Candidatus Tokpelaia</taxon>
    </lineage>
</organism>
<evidence type="ECO:0000256" key="2">
    <source>
        <dbReference type="ARBA" id="ARBA00008583"/>
    </source>
</evidence>
<evidence type="ECO:0000256" key="4">
    <source>
        <dbReference type="ARBA" id="ARBA00022475"/>
    </source>
</evidence>
<gene>
    <name evidence="12" type="ORF">BHV28_12880</name>
</gene>
<evidence type="ECO:0000313" key="12">
    <source>
        <dbReference type="EMBL" id="AQS41972.1"/>
    </source>
</evidence>
<dbReference type="KEGG" id="thd:BHV28_12880"/>
<feature type="transmembrane region" description="Helical" evidence="10">
    <location>
        <begin position="43"/>
        <end position="62"/>
    </location>
</feature>
<evidence type="ECO:0000256" key="6">
    <source>
        <dbReference type="ARBA" id="ARBA00022692"/>
    </source>
</evidence>
<comment type="subcellular location">
    <subcellularLocation>
        <location evidence="1">Cell inner membrane</location>
        <topology evidence="1">Multi-pass membrane protein</topology>
    </subcellularLocation>
</comment>
<feature type="transmembrane region" description="Helical" evidence="10">
    <location>
        <begin position="402"/>
        <end position="426"/>
    </location>
</feature>
<feature type="transmembrane region" description="Helical" evidence="10">
    <location>
        <begin position="241"/>
        <end position="262"/>
    </location>
</feature>